<gene>
    <name evidence="20" type="ORF">SAMN06295905_2777</name>
</gene>
<dbReference type="RefSeq" id="WP_086471159.1">
    <property type="nucleotide sequence ID" value="NZ_FXWK01000002.1"/>
</dbReference>
<feature type="domain" description="PAC" evidence="19">
    <location>
        <begin position="93"/>
        <end position="146"/>
    </location>
</feature>
<evidence type="ECO:0000256" key="1">
    <source>
        <dbReference type="ARBA" id="ARBA00000085"/>
    </source>
</evidence>
<dbReference type="SMART" id="SM00091">
    <property type="entry name" value="PAS"/>
    <property type="match status" value="2"/>
</dbReference>
<dbReference type="GO" id="GO:0004673">
    <property type="term" value="F:protein histidine kinase activity"/>
    <property type="evidence" value="ECO:0007669"/>
    <property type="project" value="UniProtKB-EC"/>
</dbReference>
<evidence type="ECO:0000256" key="9">
    <source>
        <dbReference type="ARBA" id="ARBA00022679"/>
    </source>
</evidence>
<keyword evidence="6" id="KW-0716">Sensory transduction</keyword>
<organism evidence="20 21">
    <name type="scientific">Devosia lucknowensis</name>
    <dbReference type="NCBI Taxonomy" id="1096929"/>
    <lineage>
        <taxon>Bacteria</taxon>
        <taxon>Pseudomonadati</taxon>
        <taxon>Pseudomonadota</taxon>
        <taxon>Alphaproteobacteria</taxon>
        <taxon>Hyphomicrobiales</taxon>
        <taxon>Devosiaceae</taxon>
        <taxon>Devosia</taxon>
    </lineage>
</organism>
<dbReference type="Proteomes" id="UP000194474">
    <property type="component" value="Unassembled WGS sequence"/>
</dbReference>
<keyword evidence="14" id="KW-0157">Chromophore</keyword>
<evidence type="ECO:0000259" key="18">
    <source>
        <dbReference type="PROSITE" id="PS50112"/>
    </source>
</evidence>
<dbReference type="AlphaFoldDB" id="A0A1Y6GBR3"/>
<protein>
    <recommendedName>
        <fullName evidence="3">Blue-light-activated histidine kinase</fullName>
        <ecNumber evidence="2">2.7.13.3</ecNumber>
    </recommendedName>
</protein>
<dbReference type="Pfam" id="PF13426">
    <property type="entry name" value="PAS_9"/>
    <property type="match status" value="1"/>
</dbReference>
<dbReference type="EMBL" id="FXWK01000002">
    <property type="protein sequence ID" value="SMQ85499.1"/>
    <property type="molecule type" value="Genomic_DNA"/>
</dbReference>
<proteinExistence type="predicted"/>
<dbReference type="SUPFAM" id="SSF55785">
    <property type="entry name" value="PYP-like sensor domain (PAS domain)"/>
    <property type="match status" value="2"/>
</dbReference>
<dbReference type="SUPFAM" id="SSF55874">
    <property type="entry name" value="ATPase domain of HSP90 chaperone/DNA topoisomerase II/histidine kinase"/>
    <property type="match status" value="1"/>
</dbReference>
<keyword evidence="9" id="KW-0808">Transferase</keyword>
<evidence type="ECO:0000313" key="21">
    <source>
        <dbReference type="Proteomes" id="UP000194474"/>
    </source>
</evidence>
<dbReference type="InterPro" id="IPR035965">
    <property type="entry name" value="PAS-like_dom_sf"/>
</dbReference>
<feature type="domain" description="PAC" evidence="19">
    <location>
        <begin position="237"/>
        <end position="289"/>
    </location>
</feature>
<evidence type="ECO:0000256" key="17">
    <source>
        <dbReference type="SAM" id="MobiDB-lite"/>
    </source>
</evidence>
<dbReference type="OrthoDB" id="7991996at2"/>
<dbReference type="PANTHER" id="PTHR41523:SF7">
    <property type="entry name" value="HISTIDINE KINASE"/>
    <property type="match status" value="1"/>
</dbReference>
<dbReference type="CDD" id="cd00130">
    <property type="entry name" value="PAS"/>
    <property type="match status" value="2"/>
</dbReference>
<dbReference type="PROSITE" id="PS50113">
    <property type="entry name" value="PAC"/>
    <property type="match status" value="2"/>
</dbReference>
<keyword evidence="12" id="KW-0418">Kinase</keyword>
<keyword evidence="13" id="KW-0067">ATP-binding</keyword>
<keyword evidence="21" id="KW-1185">Reference proteome</keyword>
<dbReference type="EC" id="2.7.13.3" evidence="2"/>
<accession>A0A1Y6GBR3</accession>
<keyword evidence="10" id="KW-0677">Repeat</keyword>
<keyword evidence="5" id="KW-0597">Phosphoprotein</keyword>
<keyword evidence="16" id="KW-0675">Receptor</keyword>
<evidence type="ECO:0000256" key="11">
    <source>
        <dbReference type="ARBA" id="ARBA00022741"/>
    </source>
</evidence>
<dbReference type="GO" id="GO:0005524">
    <property type="term" value="F:ATP binding"/>
    <property type="evidence" value="ECO:0007669"/>
    <property type="project" value="UniProtKB-KW"/>
</dbReference>
<evidence type="ECO:0000256" key="2">
    <source>
        <dbReference type="ARBA" id="ARBA00012438"/>
    </source>
</evidence>
<dbReference type="GO" id="GO:0009881">
    <property type="term" value="F:photoreceptor activity"/>
    <property type="evidence" value="ECO:0007669"/>
    <property type="project" value="UniProtKB-KW"/>
</dbReference>
<evidence type="ECO:0000256" key="5">
    <source>
        <dbReference type="ARBA" id="ARBA00022553"/>
    </source>
</evidence>
<dbReference type="Gene3D" id="2.10.70.100">
    <property type="match status" value="1"/>
</dbReference>
<dbReference type="InterPro" id="IPR000700">
    <property type="entry name" value="PAS-assoc_C"/>
</dbReference>
<sequence length="477" mass="52936">MDNKEERRIDREIHDQNTGSDPFAAAMRATRMPMLITDPRQPDNPIVFVNDAFARLTGYSRDETLGRNCRFLQGPGTNLDDVAKVRKAIADREPIEIDLLNYKKDGTLFWNRLLVSPVFNDGELSYYFASQLDVTRERTAGISPDRDEVEASMEQRIADLTASEDRLQFTLKAGGLGTWTLELPQQRLVASPICKANFGRAAADTFTYDDLAASIHPDDRARWAETVQQALANGGDLHVDYRAIWPDGSQHWIEIRAQTRYDASGNPMLMSGVSIDITEAKEADEYRTLMTHEMGHRIKNILATVQSVVSQSLRADEPIESIRTTVVDRINALGRSQDILTGAKADVAGIRDSVAMAIEPFNQAGRIHFFGPEIKIGQDASGALMMALHELATNAVKYGALSNDGGRILIEWGREGDDLVFRWTESGGPEVQKPSRSGFGSRMIERALSATIRGEATIDFRSVGIVFTMRAPIENFG</sequence>
<dbReference type="PANTHER" id="PTHR41523">
    <property type="entry name" value="TWO-COMPONENT SYSTEM SENSOR PROTEIN"/>
    <property type="match status" value="1"/>
</dbReference>
<dbReference type="PROSITE" id="PS50112">
    <property type="entry name" value="PAS"/>
    <property type="match status" value="1"/>
</dbReference>
<evidence type="ECO:0000256" key="12">
    <source>
        <dbReference type="ARBA" id="ARBA00022777"/>
    </source>
</evidence>
<dbReference type="Gene3D" id="3.30.565.10">
    <property type="entry name" value="Histidine kinase-like ATPase, C-terminal domain"/>
    <property type="match status" value="1"/>
</dbReference>
<dbReference type="Gene3D" id="3.30.450.20">
    <property type="entry name" value="PAS domain"/>
    <property type="match status" value="2"/>
</dbReference>
<dbReference type="SMART" id="SM00086">
    <property type="entry name" value="PAC"/>
    <property type="match status" value="2"/>
</dbReference>
<evidence type="ECO:0000256" key="6">
    <source>
        <dbReference type="ARBA" id="ARBA00022606"/>
    </source>
</evidence>
<dbReference type="InterPro" id="IPR013655">
    <property type="entry name" value="PAS_fold_3"/>
</dbReference>
<dbReference type="NCBIfam" id="TIGR00229">
    <property type="entry name" value="sensory_box"/>
    <property type="match status" value="2"/>
</dbReference>
<keyword evidence="8" id="KW-0288">FMN</keyword>
<feature type="domain" description="PAS" evidence="18">
    <location>
        <begin position="19"/>
        <end position="68"/>
    </location>
</feature>
<evidence type="ECO:0000256" key="3">
    <source>
        <dbReference type="ARBA" id="ARBA00021740"/>
    </source>
</evidence>
<evidence type="ECO:0000256" key="13">
    <source>
        <dbReference type="ARBA" id="ARBA00022840"/>
    </source>
</evidence>
<dbReference type="SMART" id="SM00911">
    <property type="entry name" value="HWE_HK"/>
    <property type="match status" value="1"/>
</dbReference>
<evidence type="ECO:0000259" key="19">
    <source>
        <dbReference type="PROSITE" id="PS50113"/>
    </source>
</evidence>
<evidence type="ECO:0000256" key="15">
    <source>
        <dbReference type="ARBA" id="ARBA00023026"/>
    </source>
</evidence>
<evidence type="ECO:0000256" key="10">
    <source>
        <dbReference type="ARBA" id="ARBA00022737"/>
    </source>
</evidence>
<dbReference type="Pfam" id="PF07536">
    <property type="entry name" value="HWE_HK"/>
    <property type="match status" value="1"/>
</dbReference>
<dbReference type="InterPro" id="IPR001610">
    <property type="entry name" value="PAC"/>
</dbReference>
<evidence type="ECO:0000256" key="14">
    <source>
        <dbReference type="ARBA" id="ARBA00022991"/>
    </source>
</evidence>
<dbReference type="InterPro" id="IPR000014">
    <property type="entry name" value="PAS"/>
</dbReference>
<evidence type="ECO:0000256" key="4">
    <source>
        <dbReference type="ARBA" id="ARBA00022543"/>
    </source>
</evidence>
<keyword evidence="7" id="KW-0285">Flavoprotein</keyword>
<feature type="region of interest" description="Disordered" evidence="17">
    <location>
        <begin position="1"/>
        <end position="23"/>
    </location>
</feature>
<evidence type="ECO:0000256" key="16">
    <source>
        <dbReference type="ARBA" id="ARBA00023170"/>
    </source>
</evidence>
<dbReference type="InterPro" id="IPR011102">
    <property type="entry name" value="Sig_transdc_His_kinase_HWE"/>
</dbReference>
<evidence type="ECO:0000256" key="7">
    <source>
        <dbReference type="ARBA" id="ARBA00022630"/>
    </source>
</evidence>
<evidence type="ECO:0000256" key="8">
    <source>
        <dbReference type="ARBA" id="ARBA00022643"/>
    </source>
</evidence>
<comment type="catalytic activity">
    <reaction evidence="1">
        <text>ATP + protein L-histidine = ADP + protein N-phospho-L-histidine.</text>
        <dbReference type="EC" id="2.7.13.3"/>
    </reaction>
</comment>
<feature type="compositionally biased region" description="Basic and acidic residues" evidence="17">
    <location>
        <begin position="1"/>
        <end position="15"/>
    </location>
</feature>
<reference evidence="21" key="1">
    <citation type="submission" date="2017-04" db="EMBL/GenBank/DDBJ databases">
        <authorList>
            <person name="Varghese N."/>
            <person name="Submissions S."/>
        </authorList>
    </citation>
    <scope>NUCLEOTIDE SEQUENCE [LARGE SCALE GENOMIC DNA]</scope>
</reference>
<name>A0A1Y6GBR3_9HYPH</name>
<dbReference type="Pfam" id="PF08447">
    <property type="entry name" value="PAS_3"/>
    <property type="match status" value="1"/>
</dbReference>
<keyword evidence="4" id="KW-0600">Photoreceptor protein</keyword>
<evidence type="ECO:0000313" key="20">
    <source>
        <dbReference type="EMBL" id="SMQ85499.1"/>
    </source>
</evidence>
<keyword evidence="15" id="KW-0843">Virulence</keyword>
<keyword evidence="11" id="KW-0547">Nucleotide-binding</keyword>
<dbReference type="InterPro" id="IPR036890">
    <property type="entry name" value="HATPase_C_sf"/>
</dbReference>